<sequence>MEVLPAGFSDFRDRKYWNRFFQAFDKKNFEWYGTYGDIRHIIYRCIRSRMKYFSVDRGEMNGNVGIEASGEVHGEGINKNCLIINAGCGNSNLSYELLQDGFKNIVNIDYSDIVINKMKKKFGDKMEYVNIDMRNVEEFESLLEKLENERIKKKKIDFKIFFDKAFLDAYISCEENEEEVCKNNAKNYFSLIFKYLKKGDIFIIITLAQYYIIKEVIRNVYNEDIMLDVYPFLIKQNTSEFKYHPFLFSFYKAHKDKKKFTTNFVNLETGINNVISLWKLPNEINETRENLNIHIFKKGKRIILDIFNKNLNKCDYNVIVYDSCNDATIYNTIVILVPFGYEFHSLYSTAEGNEELASKARAKRLLLVMNSTFLIPPSGRNIEPSDHENDSARGSKVDILSAKSNIRENPSTSNAITNVITNTTSNTTIMDIYQYEKGEMKKHSEVENNQKGIYYECIKEKKKEGALRSKVKQEQSNSNNFSELRNGAYIELYENKNSVSVLLDSIKNELKNILNDLALPNSDNFPIMVLNESVKNCKIVKQKKSHYCSSIIIRDVLVTEEFLSENFHLEGKEKRIEKWQNGEKKRISNENSQQDSGKDHQEEETLRAILKNKAEKRTYFENKEIYKRQMIFSYDPLTVQSELIYTQEKKKKKNKKKTKKKNKKKNNNNTVDDASNDEEEDDEDDDKIQFQYIESASQYHINFCCSLFFVINSNHKKEETFINLCILGGGTNVLSNIIKSIFADFYLHIDIVEIDETVKSFYSLFCDEEIDINRNHTTNYIINDSYDYIRNYPQSQFYHAIFLDINNSQNSYIEMNNYKMYITCPHIKFLNKEIVLRIKNLLKSNGILVINVLTRDSIARKHISHFFKTLFTSIISIPSANKVKSEINDVLICTQEDITTEKISAFQSDLTEMIRTNYNKWFLNFDLKNFLKNVKVL</sequence>
<feature type="compositionally biased region" description="Basic residues" evidence="5">
    <location>
        <begin position="650"/>
        <end position="666"/>
    </location>
</feature>
<dbReference type="AlphaFoldDB" id="A0A1Y1JEW0"/>
<dbReference type="OMA" id="ESASQYH"/>
<keyword evidence="3" id="KW-0808">Transferase</keyword>
<comment type="similarity">
    <text evidence="1">Belongs to the methyltransferase superfamily.</text>
</comment>
<reference evidence="8" key="1">
    <citation type="submission" date="2017-04" db="EMBL/GenBank/DDBJ databases">
        <title>Plasmodium gonderi genome.</title>
        <authorList>
            <person name="Arisue N."/>
            <person name="Honma H."/>
            <person name="Kawai S."/>
            <person name="Tougan T."/>
            <person name="Tanabe K."/>
            <person name="Horii T."/>
        </authorList>
    </citation>
    <scope>NUCLEOTIDE SEQUENCE [LARGE SCALE GENOMIC DNA]</scope>
    <source>
        <strain evidence="8">ATCC 30045</strain>
    </source>
</reference>
<dbReference type="PANTHER" id="PTHR12176:SF80">
    <property type="entry name" value="EEF1A LYSINE METHYLTRANSFERASE 4"/>
    <property type="match status" value="1"/>
</dbReference>
<dbReference type="SUPFAM" id="SSF53335">
    <property type="entry name" value="S-adenosyl-L-methionine-dependent methyltransferases"/>
    <property type="match status" value="2"/>
</dbReference>
<feature type="region of interest" description="Disordered" evidence="5">
    <location>
        <begin position="581"/>
        <end position="603"/>
    </location>
</feature>
<proteinExistence type="inferred from homology"/>
<organism evidence="7 8">
    <name type="scientific">Plasmodium gonderi</name>
    <dbReference type="NCBI Taxonomy" id="77519"/>
    <lineage>
        <taxon>Eukaryota</taxon>
        <taxon>Sar</taxon>
        <taxon>Alveolata</taxon>
        <taxon>Apicomplexa</taxon>
        <taxon>Aconoidasida</taxon>
        <taxon>Haemosporida</taxon>
        <taxon>Plasmodiidae</taxon>
        <taxon>Plasmodium</taxon>
        <taxon>Plasmodium (Plasmodium)</taxon>
    </lineage>
</organism>
<feature type="domain" description="Methyltransferase" evidence="6">
    <location>
        <begin position="78"/>
        <end position="223"/>
    </location>
</feature>
<dbReference type="RefSeq" id="XP_028541861.1">
    <property type="nucleotide sequence ID" value="XM_028686060.1"/>
</dbReference>
<gene>
    <name evidence="7" type="ORF">PGO_030720</name>
</gene>
<protein>
    <recommendedName>
        <fullName evidence="6">Methyltransferase domain-containing protein</fullName>
    </recommendedName>
</protein>
<dbReference type="InterPro" id="IPR025714">
    <property type="entry name" value="Methyltranfer_dom"/>
</dbReference>
<dbReference type="Pfam" id="PF13847">
    <property type="entry name" value="Methyltransf_31"/>
    <property type="match status" value="1"/>
</dbReference>
<feature type="region of interest" description="Disordered" evidence="5">
    <location>
        <begin position="650"/>
        <end position="685"/>
    </location>
</feature>
<dbReference type="OrthoDB" id="411785at2759"/>
<keyword evidence="8" id="KW-1185">Reference proteome</keyword>
<evidence type="ECO:0000259" key="6">
    <source>
        <dbReference type="Pfam" id="PF13847"/>
    </source>
</evidence>
<dbReference type="CDD" id="cd02440">
    <property type="entry name" value="AdoMet_MTases"/>
    <property type="match status" value="1"/>
</dbReference>
<dbReference type="Proteomes" id="UP000195521">
    <property type="component" value="Unassembled WGS sequence"/>
</dbReference>
<evidence type="ECO:0000256" key="5">
    <source>
        <dbReference type="SAM" id="MobiDB-lite"/>
    </source>
</evidence>
<evidence type="ECO:0000256" key="1">
    <source>
        <dbReference type="ARBA" id="ARBA00008361"/>
    </source>
</evidence>
<evidence type="ECO:0000256" key="2">
    <source>
        <dbReference type="ARBA" id="ARBA00022603"/>
    </source>
</evidence>
<name>A0A1Y1JEW0_PLAGO</name>
<dbReference type="Gene3D" id="3.40.50.150">
    <property type="entry name" value="Vaccinia Virus protein VP39"/>
    <property type="match status" value="2"/>
</dbReference>
<dbReference type="InterPro" id="IPR029063">
    <property type="entry name" value="SAM-dependent_MTases_sf"/>
</dbReference>
<evidence type="ECO:0000256" key="4">
    <source>
        <dbReference type="SAM" id="Coils"/>
    </source>
</evidence>
<dbReference type="PANTHER" id="PTHR12176">
    <property type="entry name" value="SAM-DEPENDENT METHYLTRANSFERASE SUPERFAMILY PROTEIN"/>
    <property type="match status" value="1"/>
</dbReference>
<evidence type="ECO:0000256" key="3">
    <source>
        <dbReference type="ARBA" id="ARBA00022679"/>
    </source>
</evidence>
<evidence type="ECO:0000313" key="7">
    <source>
        <dbReference type="EMBL" id="GAW79272.1"/>
    </source>
</evidence>
<accession>A0A1Y1JEW0</accession>
<comment type="caution">
    <text evidence="7">The sequence shown here is derived from an EMBL/GenBank/DDBJ whole genome shotgun (WGS) entry which is preliminary data.</text>
</comment>
<dbReference type="GeneID" id="39745976"/>
<feature type="compositionally biased region" description="Acidic residues" evidence="5">
    <location>
        <begin position="674"/>
        <end position="685"/>
    </location>
</feature>
<dbReference type="InterPro" id="IPR051419">
    <property type="entry name" value="Lys/N-term_MeTrsfase_sf"/>
</dbReference>
<dbReference type="GO" id="GO:0032259">
    <property type="term" value="P:methylation"/>
    <property type="evidence" value="ECO:0007669"/>
    <property type="project" value="UniProtKB-KW"/>
</dbReference>
<keyword evidence="4" id="KW-0175">Coiled coil</keyword>
<feature type="coiled-coil region" evidence="4">
    <location>
        <begin position="129"/>
        <end position="156"/>
    </location>
</feature>
<evidence type="ECO:0000313" key="8">
    <source>
        <dbReference type="Proteomes" id="UP000195521"/>
    </source>
</evidence>
<keyword evidence="2" id="KW-0489">Methyltransferase</keyword>
<dbReference type="EMBL" id="BDQF01000003">
    <property type="protein sequence ID" value="GAW79272.1"/>
    <property type="molecule type" value="Genomic_DNA"/>
</dbReference>
<dbReference type="GO" id="GO:0008168">
    <property type="term" value="F:methyltransferase activity"/>
    <property type="evidence" value="ECO:0007669"/>
    <property type="project" value="UniProtKB-KW"/>
</dbReference>